<dbReference type="InterPro" id="IPR003034">
    <property type="entry name" value="SAP_dom"/>
</dbReference>
<dbReference type="SUPFAM" id="SSF68906">
    <property type="entry name" value="SAP domain"/>
    <property type="match status" value="1"/>
</dbReference>
<dbReference type="GO" id="GO:0005634">
    <property type="term" value="C:nucleus"/>
    <property type="evidence" value="ECO:0007669"/>
    <property type="project" value="UniProtKB-SubCell"/>
</dbReference>
<sequence length="574" mass="66112">MDISQDLKDSVINIEQAANYLNNHISNRPNKKILIDNNILDDEKCAPILKNTGRFLKRVGIANKLNSSISSRPGPLELIESDILQYDDSLSYALKDGQISYQRAHEDDIEMLFAIKGQSLLYDNEKASETSFVRLLNFWNHSKKVDADSLKLLNENLELSNFNKISANSTDKKKFFTVKDNYTAKTPQCVNKEPSSFKIEKSSPVWRSKCKNSNTPIKLSSLKPASAKPLKILKFHHYTTDTERPRRFSTKTMHIKNLDHYSLLLKQQDLFLRWQSDCKNQIKSAEKGIKKTNSHNNRKLINPPVKLFKYPCKKKKCLTYLNIKQLRSEASKRGLKVYGPKASLVERLQSYKEEILNEMSNCKCSTCLKIYQPDFNMDCDSIDKMMTSPISQDISFVDSNPLLENETSQEYYPCNDAANQIATNNFEYMFSPQYNTLENDCINTFSPSLANSNYVNDCVMFDNSNSGKFKNSYAASYSPDSYTNTSSNIQINQNVRHFDNVNDSSLNQDLYNLSDEEMKFSDYKYFTPENTKNSNSQPNQFYCDDNYSNENLTEKQKFINDFFAEIPDYGKNSL</sequence>
<dbReference type="Proteomes" id="UP000078046">
    <property type="component" value="Unassembled WGS sequence"/>
</dbReference>
<evidence type="ECO:0000256" key="2">
    <source>
        <dbReference type="ARBA" id="ARBA00022737"/>
    </source>
</evidence>
<evidence type="ECO:0000256" key="3">
    <source>
        <dbReference type="ARBA" id="ARBA00023015"/>
    </source>
</evidence>
<dbReference type="GO" id="GO:0045944">
    <property type="term" value="P:positive regulation of transcription by RNA polymerase II"/>
    <property type="evidence" value="ECO:0007669"/>
    <property type="project" value="TreeGrafter"/>
</dbReference>
<dbReference type="SMART" id="SM00707">
    <property type="entry name" value="RPEL"/>
    <property type="match status" value="2"/>
</dbReference>
<comment type="caution">
    <text evidence="8">The sequence shown here is derived from an EMBL/GenBank/DDBJ whole genome shotgun (WGS) entry which is preliminary data.</text>
</comment>
<accession>A0A177B437</accession>
<organism evidence="8 9">
    <name type="scientific">Intoshia linei</name>
    <dbReference type="NCBI Taxonomy" id="1819745"/>
    <lineage>
        <taxon>Eukaryota</taxon>
        <taxon>Metazoa</taxon>
        <taxon>Spiralia</taxon>
        <taxon>Lophotrochozoa</taxon>
        <taxon>Mesozoa</taxon>
        <taxon>Orthonectida</taxon>
        <taxon>Rhopaluridae</taxon>
        <taxon>Intoshia</taxon>
    </lineage>
</organism>
<evidence type="ECO:0000259" key="7">
    <source>
        <dbReference type="PROSITE" id="PS50800"/>
    </source>
</evidence>
<evidence type="ECO:0000313" key="9">
    <source>
        <dbReference type="Proteomes" id="UP000078046"/>
    </source>
</evidence>
<dbReference type="AlphaFoldDB" id="A0A177B437"/>
<dbReference type="InterPro" id="IPR004018">
    <property type="entry name" value="RPEL_repeat"/>
</dbReference>
<evidence type="ECO:0000256" key="1">
    <source>
        <dbReference type="ARBA" id="ARBA00004123"/>
    </source>
</evidence>
<dbReference type="GO" id="GO:0051145">
    <property type="term" value="P:smooth muscle cell differentiation"/>
    <property type="evidence" value="ECO:0007669"/>
    <property type="project" value="TreeGrafter"/>
</dbReference>
<dbReference type="PANTHER" id="PTHR22793">
    <property type="entry name" value="MYOCARDIN-RELATED TRANSCRIPTION FACTOR-RELATED"/>
    <property type="match status" value="1"/>
</dbReference>
<name>A0A177B437_9BILA</name>
<reference evidence="8 9" key="1">
    <citation type="submission" date="2016-04" db="EMBL/GenBank/DDBJ databases">
        <title>The genome of Intoshia linei affirms orthonectids as highly simplified spiralians.</title>
        <authorList>
            <person name="Mikhailov K.V."/>
            <person name="Slusarev G.S."/>
            <person name="Nikitin M.A."/>
            <person name="Logacheva M.D."/>
            <person name="Penin A."/>
            <person name="Aleoshin V."/>
            <person name="Panchin Y.V."/>
        </authorList>
    </citation>
    <scope>NUCLEOTIDE SEQUENCE [LARGE SCALE GENOMIC DNA]</scope>
    <source>
        <strain evidence="8">Intl2013</strain>
        <tissue evidence="8">Whole animal</tissue>
    </source>
</reference>
<comment type="subcellular location">
    <subcellularLocation>
        <location evidence="1">Nucleus</location>
    </subcellularLocation>
</comment>
<evidence type="ECO:0000256" key="5">
    <source>
        <dbReference type="ARBA" id="ARBA00023163"/>
    </source>
</evidence>
<evidence type="ECO:0000256" key="6">
    <source>
        <dbReference type="ARBA" id="ARBA00023242"/>
    </source>
</evidence>
<keyword evidence="2" id="KW-0677">Repeat</keyword>
<feature type="domain" description="SAP" evidence="7">
    <location>
        <begin position="318"/>
        <end position="352"/>
    </location>
</feature>
<dbReference type="InterPro" id="IPR043451">
    <property type="entry name" value="Myocardin-like"/>
</dbReference>
<evidence type="ECO:0000313" key="8">
    <source>
        <dbReference type="EMBL" id="OAF69049.1"/>
    </source>
</evidence>
<proteinExistence type="predicted"/>
<gene>
    <name evidence="8" type="ORF">A3Q56_03195</name>
</gene>
<dbReference type="GO" id="GO:0003713">
    <property type="term" value="F:transcription coactivator activity"/>
    <property type="evidence" value="ECO:0007669"/>
    <property type="project" value="TreeGrafter"/>
</dbReference>
<keyword evidence="6" id="KW-0539">Nucleus</keyword>
<keyword evidence="9" id="KW-1185">Reference proteome</keyword>
<dbReference type="PROSITE" id="PS50800">
    <property type="entry name" value="SAP"/>
    <property type="match status" value="1"/>
</dbReference>
<keyword evidence="3" id="KW-0805">Transcription regulation</keyword>
<evidence type="ECO:0000256" key="4">
    <source>
        <dbReference type="ARBA" id="ARBA00023054"/>
    </source>
</evidence>
<dbReference type="InterPro" id="IPR036361">
    <property type="entry name" value="SAP_dom_sf"/>
</dbReference>
<dbReference type="PANTHER" id="PTHR22793:SF12">
    <property type="entry name" value="MYOCARDIN-RELATED TRANSCRIPTION FACTOR, ISOFORM H"/>
    <property type="match status" value="1"/>
</dbReference>
<keyword evidence="5" id="KW-0804">Transcription</keyword>
<dbReference type="Pfam" id="PF02037">
    <property type="entry name" value="SAP"/>
    <property type="match status" value="1"/>
</dbReference>
<dbReference type="OrthoDB" id="197676at2759"/>
<dbReference type="Gene3D" id="6.10.150.10">
    <property type="match status" value="1"/>
</dbReference>
<dbReference type="EMBL" id="LWCA01000344">
    <property type="protein sequence ID" value="OAF69049.1"/>
    <property type="molecule type" value="Genomic_DNA"/>
</dbReference>
<protein>
    <recommendedName>
        <fullName evidence="7">SAP domain-containing protein</fullName>
    </recommendedName>
</protein>
<dbReference type="Gene3D" id="1.10.720.30">
    <property type="entry name" value="SAP domain"/>
    <property type="match status" value="1"/>
</dbReference>
<keyword evidence="4" id="KW-0175">Coiled coil</keyword>